<comment type="caution">
    <text evidence="2">The sequence shown here is derived from an EMBL/GenBank/DDBJ whole genome shotgun (WGS) entry which is preliminary data.</text>
</comment>
<evidence type="ECO:0000313" key="3">
    <source>
        <dbReference type="Proteomes" id="UP000265703"/>
    </source>
</evidence>
<keyword evidence="3" id="KW-1185">Reference proteome</keyword>
<dbReference type="InterPro" id="IPR050767">
    <property type="entry name" value="Sel1_AlgK"/>
</dbReference>
<dbReference type="STRING" id="658196.A0A397TD70"/>
<evidence type="ECO:0000256" key="1">
    <source>
        <dbReference type="ARBA" id="ARBA00038101"/>
    </source>
</evidence>
<reference evidence="2 3" key="1">
    <citation type="submission" date="2018-06" db="EMBL/GenBank/DDBJ databases">
        <title>Comparative genomics reveals the genomic features of Rhizophagus irregularis, R. cerebriforme, R. diaphanum and Gigaspora rosea, and their symbiotic lifestyle signature.</title>
        <authorList>
            <person name="Morin E."/>
            <person name="San Clemente H."/>
            <person name="Chen E.C.H."/>
            <person name="De La Providencia I."/>
            <person name="Hainaut M."/>
            <person name="Kuo A."/>
            <person name="Kohler A."/>
            <person name="Murat C."/>
            <person name="Tang N."/>
            <person name="Roy S."/>
            <person name="Loubradou J."/>
            <person name="Henrissat B."/>
            <person name="Grigoriev I.V."/>
            <person name="Corradi N."/>
            <person name="Roux C."/>
            <person name="Martin F.M."/>
        </authorList>
    </citation>
    <scope>NUCLEOTIDE SEQUENCE [LARGE SCALE GENOMIC DNA]</scope>
    <source>
        <strain evidence="2 3">DAOM 227022</strain>
    </source>
</reference>
<accession>A0A397TD70</accession>
<evidence type="ECO:0008006" key="4">
    <source>
        <dbReference type="Google" id="ProtNLM"/>
    </source>
</evidence>
<feature type="non-terminal residue" evidence="2">
    <location>
        <position position="128"/>
    </location>
</feature>
<organism evidence="2 3">
    <name type="scientific">Glomus cerebriforme</name>
    <dbReference type="NCBI Taxonomy" id="658196"/>
    <lineage>
        <taxon>Eukaryota</taxon>
        <taxon>Fungi</taxon>
        <taxon>Fungi incertae sedis</taxon>
        <taxon>Mucoromycota</taxon>
        <taxon>Glomeromycotina</taxon>
        <taxon>Glomeromycetes</taxon>
        <taxon>Glomerales</taxon>
        <taxon>Glomeraceae</taxon>
        <taxon>Glomus</taxon>
    </lineage>
</organism>
<dbReference type="Gene3D" id="1.25.40.10">
    <property type="entry name" value="Tetratricopeptide repeat domain"/>
    <property type="match status" value="2"/>
</dbReference>
<name>A0A397TD70_9GLOM</name>
<proteinExistence type="inferred from homology"/>
<dbReference type="Proteomes" id="UP000265703">
    <property type="component" value="Unassembled WGS sequence"/>
</dbReference>
<sequence length="128" mass="15064">MVGKFYEKGFGIDKDENIALEWYVKASQQNDIYGHFEVGRYYYTKKNYDEAFKCYQLAANNGLNVALNNLAGMEKDDFKIFELYKKSAENGFLPSQYELAKCYENGKGTQQNKTEALKWYKLHRLMYL</sequence>
<dbReference type="SUPFAM" id="SSF81901">
    <property type="entry name" value="HCP-like"/>
    <property type="match status" value="1"/>
</dbReference>
<evidence type="ECO:0000313" key="2">
    <source>
        <dbReference type="EMBL" id="RIA94916.1"/>
    </source>
</evidence>
<gene>
    <name evidence="2" type="ORF">C1645_758911</name>
</gene>
<protein>
    <recommendedName>
        <fullName evidence="4">HCP-like protein</fullName>
    </recommendedName>
</protein>
<dbReference type="PANTHER" id="PTHR11102:SF160">
    <property type="entry name" value="ERAD-ASSOCIATED E3 UBIQUITIN-PROTEIN LIGASE COMPONENT HRD3"/>
    <property type="match status" value="1"/>
</dbReference>
<dbReference type="InterPro" id="IPR011990">
    <property type="entry name" value="TPR-like_helical_dom_sf"/>
</dbReference>
<dbReference type="PANTHER" id="PTHR11102">
    <property type="entry name" value="SEL-1-LIKE PROTEIN"/>
    <property type="match status" value="1"/>
</dbReference>
<comment type="similarity">
    <text evidence="1">Belongs to the sel-1 family.</text>
</comment>
<dbReference type="InterPro" id="IPR006597">
    <property type="entry name" value="Sel1-like"/>
</dbReference>
<dbReference type="OrthoDB" id="272077at2759"/>
<dbReference type="EMBL" id="QKYT01000071">
    <property type="protein sequence ID" value="RIA94916.1"/>
    <property type="molecule type" value="Genomic_DNA"/>
</dbReference>
<dbReference type="AlphaFoldDB" id="A0A397TD70"/>
<dbReference type="SMART" id="SM00671">
    <property type="entry name" value="SEL1"/>
    <property type="match status" value="4"/>
</dbReference>
<dbReference type="Pfam" id="PF08238">
    <property type="entry name" value="Sel1"/>
    <property type="match status" value="4"/>
</dbReference>